<comment type="caution">
    <text evidence="1">The sequence shown here is derived from an EMBL/GenBank/DDBJ whole genome shotgun (WGS) entry which is preliminary data.</text>
</comment>
<sequence>LSPAKALRSPLQLTVLHEADVLGVDAEALAAGVDAVLADHSARVAAHPAGARPGAVDLGVRVPDRFVTHGGQTPSVRDDGAVRAAAATPRSVERRKYQALTLACMGFTTRNATKTTVEIFAPGNKVVGLDFRSLWVFGVLKVVSFVDGFVSLGNGMVWVLCRSRISMQWRWSICA</sequence>
<name>A0A8T0HNM0_CERPU</name>
<dbReference type="Proteomes" id="UP000822688">
    <property type="component" value="Chromosome V"/>
</dbReference>
<keyword evidence="2" id="KW-1185">Reference proteome</keyword>
<feature type="non-terminal residue" evidence="1">
    <location>
        <position position="1"/>
    </location>
</feature>
<protein>
    <submittedName>
        <fullName evidence="1">Uncharacterized protein</fullName>
    </submittedName>
</protein>
<evidence type="ECO:0000313" key="1">
    <source>
        <dbReference type="EMBL" id="KAG0572365.1"/>
    </source>
</evidence>
<accession>A0A8T0HNM0</accession>
<dbReference type="EMBL" id="CM026426">
    <property type="protein sequence ID" value="KAG0572365.1"/>
    <property type="molecule type" value="Genomic_DNA"/>
</dbReference>
<dbReference type="AlphaFoldDB" id="A0A8T0HNM0"/>
<gene>
    <name evidence="1" type="ORF">KC19_VG089000</name>
</gene>
<proteinExistence type="predicted"/>
<evidence type="ECO:0000313" key="2">
    <source>
        <dbReference type="Proteomes" id="UP000822688"/>
    </source>
</evidence>
<reference evidence="1" key="1">
    <citation type="submission" date="2020-06" db="EMBL/GenBank/DDBJ databases">
        <title>WGS assembly of Ceratodon purpureus strain R40.</title>
        <authorList>
            <person name="Carey S.B."/>
            <person name="Jenkins J."/>
            <person name="Shu S."/>
            <person name="Lovell J.T."/>
            <person name="Sreedasyam A."/>
            <person name="Maumus F."/>
            <person name="Tiley G.P."/>
            <person name="Fernandez-Pozo N."/>
            <person name="Barry K."/>
            <person name="Chen C."/>
            <person name="Wang M."/>
            <person name="Lipzen A."/>
            <person name="Daum C."/>
            <person name="Saski C.A."/>
            <person name="Payton A.C."/>
            <person name="Mcbreen J.C."/>
            <person name="Conrad R.E."/>
            <person name="Kollar L.M."/>
            <person name="Olsson S."/>
            <person name="Huttunen S."/>
            <person name="Landis J.B."/>
            <person name="Wickett N.J."/>
            <person name="Johnson M.G."/>
            <person name="Rensing S.A."/>
            <person name="Grimwood J."/>
            <person name="Schmutz J."/>
            <person name="Mcdaniel S.F."/>
        </authorList>
    </citation>
    <scope>NUCLEOTIDE SEQUENCE</scope>
    <source>
        <strain evidence="1">R40</strain>
    </source>
</reference>
<organism evidence="1 2">
    <name type="scientific">Ceratodon purpureus</name>
    <name type="common">Fire moss</name>
    <name type="synonym">Dicranum purpureum</name>
    <dbReference type="NCBI Taxonomy" id="3225"/>
    <lineage>
        <taxon>Eukaryota</taxon>
        <taxon>Viridiplantae</taxon>
        <taxon>Streptophyta</taxon>
        <taxon>Embryophyta</taxon>
        <taxon>Bryophyta</taxon>
        <taxon>Bryophytina</taxon>
        <taxon>Bryopsida</taxon>
        <taxon>Dicranidae</taxon>
        <taxon>Pseudoditrichales</taxon>
        <taxon>Ditrichaceae</taxon>
        <taxon>Ceratodon</taxon>
    </lineage>
</organism>